<name>A0ACC6U8D8_9BURK</name>
<protein>
    <submittedName>
        <fullName evidence="1">Glycoside hydrolase family 104 protein</fullName>
    </submittedName>
</protein>
<organism evidence="1 2">
    <name type="scientific">Paraburkholderia phymatum</name>
    <dbReference type="NCBI Taxonomy" id="148447"/>
    <lineage>
        <taxon>Bacteria</taxon>
        <taxon>Pseudomonadati</taxon>
        <taxon>Pseudomonadota</taxon>
        <taxon>Betaproteobacteria</taxon>
        <taxon>Burkholderiales</taxon>
        <taxon>Burkholderiaceae</taxon>
        <taxon>Paraburkholderia</taxon>
    </lineage>
</organism>
<gene>
    <name evidence="1" type="ORF">AB4Y32_29615</name>
</gene>
<keyword evidence="2" id="KW-1185">Reference proteome</keyword>
<dbReference type="EMBL" id="JBFRCH010000024">
    <property type="protein sequence ID" value="MEX3935901.1"/>
    <property type="molecule type" value="Genomic_DNA"/>
</dbReference>
<comment type="caution">
    <text evidence="1">The sequence shown here is derived from an EMBL/GenBank/DDBJ whole genome shotgun (WGS) entry which is preliminary data.</text>
</comment>
<evidence type="ECO:0000313" key="1">
    <source>
        <dbReference type="EMBL" id="MEX3935901.1"/>
    </source>
</evidence>
<keyword evidence="1" id="KW-0378">Hydrolase</keyword>
<reference evidence="1" key="1">
    <citation type="submission" date="2024-07" db="EMBL/GenBank/DDBJ databases">
        <title>A survey of Mimosa microsymbionts across Brazilian biomes reveals a high diversity of Paraburkholderia nodulating endemic species, but also that Cupriavidus is common as a symbiont of widespread species.</title>
        <authorList>
            <person name="Rouws L."/>
            <person name="Barauna A."/>
            <person name="Beukes C."/>
            <person name="Rouws J.R.C."/>
            <person name="De Faria S.M."/>
            <person name="Gross E."/>
            <person name="Bueno Dos Reis Junior F."/>
            <person name="Simon M.F."/>
            <person name="Maluk M."/>
            <person name="Odee D.W."/>
            <person name="Kenicer G."/>
            <person name="Young J.P.W."/>
            <person name="Reis V.M."/>
            <person name="Zilli J."/>
            <person name="James E.K."/>
        </authorList>
    </citation>
    <scope>NUCLEOTIDE SEQUENCE</scope>
    <source>
        <strain evidence="1">EG181B</strain>
    </source>
</reference>
<sequence length="161" mass="17382">MPTIDSQAAGGSNRCAFLDMIAFSEIGPPLLAASQNGYNVLVGSTASHPLLFSSYATHPNIFNPTFDSTAAGRYQLLYRYFSHYATQLSLPDFSPLSQDKIALCQIKEQGALPFIDSGDFSSAVYRCSNIWASFPGNIYQQHVNPVSSLQIAYTDAGGKVA</sequence>
<proteinExistence type="predicted"/>
<accession>A0ACC6U8D8</accession>
<evidence type="ECO:0000313" key="2">
    <source>
        <dbReference type="Proteomes" id="UP001558850"/>
    </source>
</evidence>
<dbReference type="Proteomes" id="UP001558850">
    <property type="component" value="Unassembled WGS sequence"/>
</dbReference>